<gene>
    <name evidence="1" type="ORF">DHETER_LOCUS6501</name>
</gene>
<proteinExistence type="predicted"/>
<organism evidence="1 2">
    <name type="scientific">Dentiscutata heterogama</name>
    <dbReference type="NCBI Taxonomy" id="1316150"/>
    <lineage>
        <taxon>Eukaryota</taxon>
        <taxon>Fungi</taxon>
        <taxon>Fungi incertae sedis</taxon>
        <taxon>Mucoromycota</taxon>
        <taxon>Glomeromycotina</taxon>
        <taxon>Glomeromycetes</taxon>
        <taxon>Diversisporales</taxon>
        <taxon>Gigasporaceae</taxon>
        <taxon>Dentiscutata</taxon>
    </lineage>
</organism>
<evidence type="ECO:0000313" key="1">
    <source>
        <dbReference type="EMBL" id="CAG8581825.1"/>
    </source>
</evidence>
<reference evidence="1" key="1">
    <citation type="submission" date="2021-06" db="EMBL/GenBank/DDBJ databases">
        <authorList>
            <person name="Kallberg Y."/>
            <person name="Tangrot J."/>
            <person name="Rosling A."/>
        </authorList>
    </citation>
    <scope>NUCLEOTIDE SEQUENCE</scope>
    <source>
        <strain evidence="1">IL203A</strain>
    </source>
</reference>
<dbReference type="Proteomes" id="UP000789702">
    <property type="component" value="Unassembled WGS sequence"/>
</dbReference>
<accession>A0ACA9MEF0</accession>
<evidence type="ECO:0000313" key="2">
    <source>
        <dbReference type="Proteomes" id="UP000789702"/>
    </source>
</evidence>
<keyword evidence="2" id="KW-1185">Reference proteome</keyword>
<dbReference type="EMBL" id="CAJVPU010008250">
    <property type="protein sequence ID" value="CAG8581825.1"/>
    <property type="molecule type" value="Genomic_DNA"/>
</dbReference>
<sequence>CNWCIRKYGGLETAQLMPKCCTVNRARLCYNHLSGCEAFCEANTEEEVQKILNLPSVDLHADSIISAASSRLSTDSQQFAISNFMHRLLLVNDQSRFEQLLLRIIVSNALSFTFVKNENTIAVFEFFLLFKFNDHRSNVIQTNSIPSELANNQTSLHNAPILSDEEANKQELVFTDLDYQIELGDRENQFENKDNEILLSSEWNTDFSLEG</sequence>
<feature type="non-terminal residue" evidence="1">
    <location>
        <position position="1"/>
    </location>
</feature>
<protein>
    <submittedName>
        <fullName evidence="1">17268_t:CDS:1</fullName>
    </submittedName>
</protein>
<comment type="caution">
    <text evidence="1">The sequence shown here is derived from an EMBL/GenBank/DDBJ whole genome shotgun (WGS) entry which is preliminary data.</text>
</comment>
<name>A0ACA9MEF0_9GLOM</name>